<dbReference type="GO" id="GO:0009699">
    <property type="term" value="P:phenylpropanoid biosynthetic process"/>
    <property type="evidence" value="ECO:0007669"/>
    <property type="project" value="UniProtKB-ARBA"/>
</dbReference>
<keyword evidence="3 4" id="KW-0964">Secreted</keyword>
<gene>
    <name evidence="5" type="ORF">LTRI10_LOCUS29442</name>
</gene>
<sequence length="154" mass="16676">MTRTSLLLSLAIIFSMDAAHGNIPSAIKVVENRNTWKSLTLFGSHMMADDPLTEGPDPNSKLVGWAQGLYGSASQHDISLIMALSFGFVDGDYSGSSVSVLGRKSAASRVREMPVVGGTRVFRLARGYAVAETYWLNVLIGDAIVHYNVTIVHY</sequence>
<keyword evidence="6" id="KW-1185">Reference proteome</keyword>
<dbReference type="PANTHER" id="PTHR21495">
    <property type="entry name" value="NUCLEOPORIN-RELATED"/>
    <property type="match status" value="1"/>
</dbReference>
<dbReference type="Gene3D" id="2.40.480.10">
    <property type="entry name" value="Allene oxide cyclase-like"/>
    <property type="match status" value="1"/>
</dbReference>
<dbReference type="AlphaFoldDB" id="A0AAV2ERA8"/>
<evidence type="ECO:0000313" key="5">
    <source>
        <dbReference type="EMBL" id="CAL1388515.1"/>
    </source>
</evidence>
<reference evidence="5 6" key="1">
    <citation type="submission" date="2024-04" db="EMBL/GenBank/DDBJ databases">
        <authorList>
            <person name="Fracassetti M."/>
        </authorList>
    </citation>
    <scope>NUCLEOTIDE SEQUENCE [LARGE SCALE GENOMIC DNA]</scope>
</reference>
<evidence type="ECO:0000256" key="3">
    <source>
        <dbReference type="ARBA" id="ARBA00022525"/>
    </source>
</evidence>
<feature type="signal peptide" evidence="4">
    <location>
        <begin position="1"/>
        <end position="21"/>
    </location>
</feature>
<accession>A0AAV2ERA8</accession>
<comment type="function">
    <text evidence="4">Dirigent proteins impart stereoselectivity on the phenoxy radical-coupling reaction, yielding optically active lignans from two molecules of coniferyl alcohol in the biosynthesis of lignans, flavonolignans, and alkaloids and thus plays a central role in plant secondary metabolism.</text>
</comment>
<name>A0AAV2ERA8_9ROSI</name>
<keyword evidence="4" id="KW-0732">Signal</keyword>
<comment type="subcellular location">
    <subcellularLocation>
        <location evidence="4">Secreted</location>
        <location evidence="4">Extracellular space</location>
        <location evidence="4">Apoplast</location>
    </subcellularLocation>
</comment>
<dbReference type="Proteomes" id="UP001497516">
    <property type="component" value="Chromosome 5"/>
</dbReference>
<keyword evidence="4" id="KW-0052">Apoplast</keyword>
<feature type="chain" id="PRO_5043087180" description="Dirigent protein" evidence="4">
    <location>
        <begin position="22"/>
        <end position="154"/>
    </location>
</feature>
<evidence type="ECO:0000256" key="2">
    <source>
        <dbReference type="ARBA" id="ARBA00011738"/>
    </source>
</evidence>
<organism evidence="5 6">
    <name type="scientific">Linum trigynum</name>
    <dbReference type="NCBI Taxonomy" id="586398"/>
    <lineage>
        <taxon>Eukaryota</taxon>
        <taxon>Viridiplantae</taxon>
        <taxon>Streptophyta</taxon>
        <taxon>Embryophyta</taxon>
        <taxon>Tracheophyta</taxon>
        <taxon>Spermatophyta</taxon>
        <taxon>Magnoliopsida</taxon>
        <taxon>eudicotyledons</taxon>
        <taxon>Gunneridae</taxon>
        <taxon>Pentapetalae</taxon>
        <taxon>rosids</taxon>
        <taxon>fabids</taxon>
        <taxon>Malpighiales</taxon>
        <taxon>Linaceae</taxon>
        <taxon>Linum</taxon>
    </lineage>
</organism>
<comment type="similarity">
    <text evidence="1 4">Belongs to the plant dirigent protein family.</text>
</comment>
<dbReference type="GO" id="GO:0048046">
    <property type="term" value="C:apoplast"/>
    <property type="evidence" value="ECO:0007669"/>
    <property type="project" value="UniProtKB-SubCell"/>
</dbReference>
<evidence type="ECO:0000256" key="4">
    <source>
        <dbReference type="RuleBase" id="RU363099"/>
    </source>
</evidence>
<dbReference type="Pfam" id="PF03018">
    <property type="entry name" value="Dirigent"/>
    <property type="match status" value="1"/>
</dbReference>
<evidence type="ECO:0000256" key="1">
    <source>
        <dbReference type="ARBA" id="ARBA00010746"/>
    </source>
</evidence>
<dbReference type="InterPro" id="IPR004265">
    <property type="entry name" value="Dirigent"/>
</dbReference>
<proteinExistence type="inferred from homology"/>
<dbReference type="EMBL" id="OZ034818">
    <property type="protein sequence ID" value="CAL1388515.1"/>
    <property type="molecule type" value="Genomic_DNA"/>
</dbReference>
<comment type="subunit">
    <text evidence="2 4">Homodimer.</text>
</comment>
<protein>
    <recommendedName>
        <fullName evidence="4">Dirigent protein</fullName>
    </recommendedName>
</protein>
<dbReference type="InterPro" id="IPR044859">
    <property type="entry name" value="Allene_oxi_cyc_Dirigent"/>
</dbReference>
<evidence type="ECO:0000313" key="6">
    <source>
        <dbReference type="Proteomes" id="UP001497516"/>
    </source>
</evidence>